<comment type="catalytic activity">
    <reaction evidence="1">
        <text>RNA(n) + a ribonucleoside 5'-triphosphate = RNA(n+1) + diphosphate</text>
        <dbReference type="Rhea" id="RHEA:21248"/>
        <dbReference type="Rhea" id="RHEA-COMP:14527"/>
        <dbReference type="Rhea" id="RHEA-COMP:17342"/>
        <dbReference type="ChEBI" id="CHEBI:33019"/>
        <dbReference type="ChEBI" id="CHEBI:61557"/>
        <dbReference type="ChEBI" id="CHEBI:140395"/>
        <dbReference type="EC" id="2.7.7.48"/>
    </reaction>
</comment>
<dbReference type="Pfam" id="PF05183">
    <property type="entry name" value="RdRP"/>
    <property type="match status" value="1"/>
</dbReference>
<dbReference type="InterPro" id="IPR007855">
    <property type="entry name" value="RDRP"/>
</dbReference>
<evidence type="ECO:0000313" key="4">
    <source>
        <dbReference type="EMBL" id="TKA61087.1"/>
    </source>
</evidence>
<accession>A0A4U0WF21</accession>
<protein>
    <recommendedName>
        <fullName evidence="1">RNA-dependent RNA polymerase</fullName>
        <ecNumber evidence="1">2.7.7.48</ecNumber>
    </recommendedName>
</protein>
<feature type="compositionally biased region" description="Low complexity" evidence="2">
    <location>
        <begin position="1004"/>
        <end position="1013"/>
    </location>
</feature>
<keyword evidence="5" id="KW-1185">Reference proteome</keyword>
<evidence type="ECO:0000256" key="1">
    <source>
        <dbReference type="RuleBase" id="RU363098"/>
    </source>
</evidence>
<gene>
    <name evidence="4" type="ORF">B0A55_11411</name>
</gene>
<proteinExistence type="inferred from homology"/>
<evidence type="ECO:0000259" key="3">
    <source>
        <dbReference type="Pfam" id="PF05183"/>
    </source>
</evidence>
<dbReference type="EMBL" id="NAJQ01001280">
    <property type="protein sequence ID" value="TKA61087.1"/>
    <property type="molecule type" value="Genomic_DNA"/>
</dbReference>
<dbReference type="InterPro" id="IPR057596">
    <property type="entry name" value="RDRP_core"/>
</dbReference>
<dbReference type="GO" id="GO:0003723">
    <property type="term" value="F:RNA binding"/>
    <property type="evidence" value="ECO:0007669"/>
    <property type="project" value="UniProtKB-KW"/>
</dbReference>
<evidence type="ECO:0000256" key="2">
    <source>
        <dbReference type="SAM" id="MobiDB-lite"/>
    </source>
</evidence>
<dbReference type="OrthoDB" id="10055769at2759"/>
<organism evidence="4 5">
    <name type="scientific">Friedmanniomyces simplex</name>
    <dbReference type="NCBI Taxonomy" id="329884"/>
    <lineage>
        <taxon>Eukaryota</taxon>
        <taxon>Fungi</taxon>
        <taxon>Dikarya</taxon>
        <taxon>Ascomycota</taxon>
        <taxon>Pezizomycotina</taxon>
        <taxon>Dothideomycetes</taxon>
        <taxon>Dothideomycetidae</taxon>
        <taxon>Mycosphaerellales</taxon>
        <taxon>Teratosphaeriaceae</taxon>
        <taxon>Friedmanniomyces</taxon>
    </lineage>
</organism>
<dbReference type="GO" id="GO:0003968">
    <property type="term" value="F:RNA-directed RNA polymerase activity"/>
    <property type="evidence" value="ECO:0007669"/>
    <property type="project" value="UniProtKB-KW"/>
</dbReference>
<dbReference type="PANTHER" id="PTHR23079">
    <property type="entry name" value="RNA-DEPENDENT RNA POLYMERASE"/>
    <property type="match status" value="1"/>
</dbReference>
<evidence type="ECO:0000313" key="5">
    <source>
        <dbReference type="Proteomes" id="UP000309340"/>
    </source>
</evidence>
<name>A0A4U0WF21_9PEZI</name>
<keyword evidence="1" id="KW-0548">Nucleotidyltransferase</keyword>
<keyword evidence="1" id="KW-0696">RNA-directed RNA polymerase</keyword>
<dbReference type="PANTHER" id="PTHR23079:SF55">
    <property type="entry name" value="RNA-DIRECTED RNA POLYMERASE"/>
    <property type="match status" value="1"/>
</dbReference>
<dbReference type="Proteomes" id="UP000309340">
    <property type="component" value="Unassembled WGS sequence"/>
</dbReference>
<comment type="caution">
    <text evidence="4">The sequence shown here is derived from an EMBL/GenBank/DDBJ whole genome shotgun (WGS) entry which is preliminary data.</text>
</comment>
<feature type="region of interest" description="Disordered" evidence="2">
    <location>
        <begin position="976"/>
        <end position="1064"/>
    </location>
</feature>
<sequence length="1064" mass="120259">MAVDEDNGNSGFTVPEHHRVKQIPKHGLAPVDIPDSVKSLPFYLAVEAYRVMRIGKLTPAELEFQWTSDKSLESLWKMKDEHVKRKRFQKSFQTDYAGHSLCGKLRWSQAKTGPLFELEMHAPRKEDTNAFQRKFGGDRILTVDLPDLDNPPETLKGQRNITKRVLELLTQPQEFLGRTWLHFHAKRKKGPEADPEDASNYLVSFVAVKGLGLQDIDFAHFINFAIPLRENAHQLALKAYSRLDLANSRTRALSHVFDPDTIHWIRDIMSDDIADDNTYNDPHLNFSHIPLGMKLLEMTDGCGEVSLDVMRDLQREFGLTYLPSVFQARIGHSKGLWYWMPGSPPGRWIKIRDSQRKLVRLNLDDPEWRTLNINAYSGPAKSSILYTGFIPILRDRGVPSQAILNIARDQVNLEGDEFLNALEDVPELQRWLFSQKDVMGTRRATGGKISETAGFPGVTAERALLMLDSGFEPTKSGYLKKQVLDAAEHVFNLKAKRFKIRLSQSTSLFGVPDMTGTLRPGEIYLRFSQPLKDAKTGQTWASLSGLEVLVARNPSLRNADIQKVRCVYKQELEHLEDVVVFSIHGPRPQAGKLSGGDYHGDTFWVCWEPTLVAPFKNAPAPWDLGDVGDFGIVKDTVTLGDMVGTNRDSLPDEAAVRKWIQKGTAARLTESLLSTVTLFHSKLTYRDADVSSEKADLLVDLHDHLVDSDKQGYCLDQRQYNLWRFKHGMVGNFEKPAHWRFTRKNGGGIGVPETQKPGDCIDDLFFNAVEPQIKSILYRAQASTKDAKFEDRDLTATYDSMLESRNPVIHDELKQLHMAFQPIHEAWTLGTSRYSKTRDRAEWAEMAEQCRQLLLAIMPVNRSHDTVVEWLRRTDKAPTMWEKLRLSALAKKQNFKSPENIMLFTIAGGELCRIKAQALERSRTVRLDVYTWMKPQKRGEILKVADEDDVEGESDNDETFYEGGSAFDSSDVGALFAGPATMTPPNLKRKPSVSGEDVVKRRQSVSSSPSSVRSRPRAQPTTPVSVGRVRGAGNESNRVTRQRTPKPMSYDWLTGTPPASERPK</sequence>
<comment type="similarity">
    <text evidence="1">Belongs to the RdRP family.</text>
</comment>
<reference evidence="4 5" key="1">
    <citation type="submission" date="2017-03" db="EMBL/GenBank/DDBJ databases">
        <title>Genomes of endolithic fungi from Antarctica.</title>
        <authorList>
            <person name="Coleine C."/>
            <person name="Masonjones S."/>
            <person name="Stajich J.E."/>
        </authorList>
    </citation>
    <scope>NUCLEOTIDE SEQUENCE [LARGE SCALE GENOMIC DNA]</scope>
    <source>
        <strain evidence="4 5">CCFEE 5184</strain>
    </source>
</reference>
<dbReference type="GO" id="GO:0030422">
    <property type="term" value="P:siRNA processing"/>
    <property type="evidence" value="ECO:0007669"/>
    <property type="project" value="TreeGrafter"/>
</dbReference>
<dbReference type="AlphaFoldDB" id="A0A4U0WF21"/>
<dbReference type="STRING" id="329884.A0A4U0WF21"/>
<keyword evidence="1" id="KW-0808">Transferase</keyword>
<dbReference type="EC" id="2.7.7.48" evidence="1"/>
<feature type="domain" description="RDRP core" evidence="3">
    <location>
        <begin position="120"/>
        <end position="718"/>
    </location>
</feature>
<keyword evidence="1" id="KW-0694">RNA-binding</keyword>
<dbReference type="GO" id="GO:0031380">
    <property type="term" value="C:nuclear RNA-directed RNA polymerase complex"/>
    <property type="evidence" value="ECO:0007669"/>
    <property type="project" value="TreeGrafter"/>
</dbReference>